<proteinExistence type="predicted"/>
<dbReference type="SUPFAM" id="SSF49777">
    <property type="entry name" value="PEBP-like"/>
    <property type="match status" value="1"/>
</dbReference>
<evidence type="ECO:0000313" key="2">
    <source>
        <dbReference type="EMBL" id="CAL1710497.1"/>
    </source>
</evidence>
<dbReference type="PANTHER" id="PTHR11362">
    <property type="entry name" value="PHOSPHATIDYLETHANOLAMINE-BINDING PROTEIN"/>
    <property type="match status" value="1"/>
</dbReference>
<dbReference type="CDD" id="cd00866">
    <property type="entry name" value="PEBP_euk"/>
    <property type="match status" value="1"/>
</dbReference>
<dbReference type="Gene3D" id="3.90.280.10">
    <property type="entry name" value="PEBP-like"/>
    <property type="match status" value="1"/>
</dbReference>
<evidence type="ECO:0008006" key="4">
    <source>
        <dbReference type="Google" id="ProtNLM"/>
    </source>
</evidence>
<dbReference type="InterPro" id="IPR036610">
    <property type="entry name" value="PEBP-like_sf"/>
</dbReference>
<dbReference type="Pfam" id="PF01161">
    <property type="entry name" value="PBP"/>
    <property type="match status" value="1"/>
</dbReference>
<evidence type="ECO:0000313" key="3">
    <source>
        <dbReference type="Proteomes" id="UP001497453"/>
    </source>
</evidence>
<dbReference type="Proteomes" id="UP001497453">
    <property type="component" value="Chromosome 6"/>
</dbReference>
<dbReference type="InterPro" id="IPR008914">
    <property type="entry name" value="PEBP"/>
</dbReference>
<keyword evidence="3" id="KW-1185">Reference proteome</keyword>
<accession>A0ABP1DTH1</accession>
<dbReference type="EMBL" id="OZ037949">
    <property type="protein sequence ID" value="CAL1710497.1"/>
    <property type="molecule type" value="Genomic_DNA"/>
</dbReference>
<sequence>MDPLTSVIEALKHDKIIPDVVPETFNPSLLFSIGYPSGKEVLLGNEFTVDETQDEPSINFTPLNMPTEQADSQEEVSYTLAMVDPDAPSRAEPLYKSFRHWLITGLKSPRDSASTTSDLNALESKPATTPYRPPGPRPGSGLHRYVFLLFQEPGSTAFTVPAGSPEYGAALEERRSWDAVKFAERYGLKLVGANFMLIRSPSESK</sequence>
<gene>
    <name evidence="2" type="ORF">GFSPODELE1_LOCUS7858</name>
</gene>
<feature type="region of interest" description="Disordered" evidence="1">
    <location>
        <begin position="108"/>
        <end position="137"/>
    </location>
</feature>
<dbReference type="InterPro" id="IPR035810">
    <property type="entry name" value="PEBP_euk"/>
</dbReference>
<dbReference type="PANTHER" id="PTHR11362:SF148">
    <property type="entry name" value="CARBOXYPEPTIDASE Y INHIBITOR"/>
    <property type="match status" value="1"/>
</dbReference>
<protein>
    <recommendedName>
        <fullName evidence="4">PEBP-like protein</fullName>
    </recommendedName>
</protein>
<reference evidence="3" key="1">
    <citation type="submission" date="2024-04" db="EMBL/GenBank/DDBJ databases">
        <authorList>
            <person name="Shaw F."/>
            <person name="Minotto A."/>
        </authorList>
    </citation>
    <scope>NUCLEOTIDE SEQUENCE [LARGE SCALE GENOMIC DNA]</scope>
</reference>
<name>A0ABP1DTH1_9APHY</name>
<organism evidence="2 3">
    <name type="scientific">Somion occarium</name>
    <dbReference type="NCBI Taxonomy" id="3059160"/>
    <lineage>
        <taxon>Eukaryota</taxon>
        <taxon>Fungi</taxon>
        <taxon>Dikarya</taxon>
        <taxon>Basidiomycota</taxon>
        <taxon>Agaricomycotina</taxon>
        <taxon>Agaricomycetes</taxon>
        <taxon>Polyporales</taxon>
        <taxon>Cerrenaceae</taxon>
        <taxon>Somion</taxon>
    </lineage>
</organism>
<evidence type="ECO:0000256" key="1">
    <source>
        <dbReference type="SAM" id="MobiDB-lite"/>
    </source>
</evidence>